<evidence type="ECO:0000313" key="3">
    <source>
        <dbReference type="Proteomes" id="UP000265520"/>
    </source>
</evidence>
<feature type="chain" id="PRO_5017413679" evidence="1">
    <location>
        <begin position="29"/>
        <end position="51"/>
    </location>
</feature>
<keyword evidence="1" id="KW-0732">Signal</keyword>
<name>A0A392VF68_9FABA</name>
<reference evidence="2 3" key="1">
    <citation type="journal article" date="2018" name="Front. Plant Sci.">
        <title>Red Clover (Trifolium pratense) and Zigzag Clover (T. medium) - A Picture of Genomic Similarities and Differences.</title>
        <authorList>
            <person name="Dluhosova J."/>
            <person name="Istvanek J."/>
            <person name="Nedelnik J."/>
            <person name="Repkova J."/>
        </authorList>
    </citation>
    <scope>NUCLEOTIDE SEQUENCE [LARGE SCALE GENOMIC DNA]</scope>
    <source>
        <strain evidence="3">cv. 10/8</strain>
        <tissue evidence="2">Leaf</tissue>
    </source>
</reference>
<dbReference type="Proteomes" id="UP000265520">
    <property type="component" value="Unassembled WGS sequence"/>
</dbReference>
<sequence>MFGATRNRCWGLSCFVLVSAQCAGVTCATHKVALLGVGVSGPCAAPRAGLV</sequence>
<feature type="signal peptide" evidence="1">
    <location>
        <begin position="1"/>
        <end position="28"/>
    </location>
</feature>
<comment type="caution">
    <text evidence="2">The sequence shown here is derived from an EMBL/GenBank/DDBJ whole genome shotgun (WGS) entry which is preliminary data.</text>
</comment>
<feature type="non-terminal residue" evidence="2">
    <location>
        <position position="51"/>
    </location>
</feature>
<keyword evidence="3" id="KW-1185">Reference proteome</keyword>
<dbReference type="AlphaFoldDB" id="A0A392VF68"/>
<organism evidence="2 3">
    <name type="scientific">Trifolium medium</name>
    <dbReference type="NCBI Taxonomy" id="97028"/>
    <lineage>
        <taxon>Eukaryota</taxon>
        <taxon>Viridiplantae</taxon>
        <taxon>Streptophyta</taxon>
        <taxon>Embryophyta</taxon>
        <taxon>Tracheophyta</taxon>
        <taxon>Spermatophyta</taxon>
        <taxon>Magnoliopsida</taxon>
        <taxon>eudicotyledons</taxon>
        <taxon>Gunneridae</taxon>
        <taxon>Pentapetalae</taxon>
        <taxon>rosids</taxon>
        <taxon>fabids</taxon>
        <taxon>Fabales</taxon>
        <taxon>Fabaceae</taxon>
        <taxon>Papilionoideae</taxon>
        <taxon>50 kb inversion clade</taxon>
        <taxon>NPAAA clade</taxon>
        <taxon>Hologalegina</taxon>
        <taxon>IRL clade</taxon>
        <taxon>Trifolieae</taxon>
        <taxon>Trifolium</taxon>
    </lineage>
</organism>
<accession>A0A392VF68</accession>
<protein>
    <submittedName>
        <fullName evidence="2">Uncharacterized protein</fullName>
    </submittedName>
</protein>
<evidence type="ECO:0000313" key="2">
    <source>
        <dbReference type="EMBL" id="MCI86103.1"/>
    </source>
</evidence>
<proteinExistence type="predicted"/>
<dbReference type="EMBL" id="LXQA011131776">
    <property type="protein sequence ID" value="MCI86103.1"/>
    <property type="molecule type" value="Genomic_DNA"/>
</dbReference>
<evidence type="ECO:0000256" key="1">
    <source>
        <dbReference type="SAM" id="SignalP"/>
    </source>
</evidence>